<protein>
    <recommendedName>
        <fullName evidence="3">Integrase catalytic domain-containing protein</fullName>
    </recommendedName>
</protein>
<accession>A0A8X6X2N5</accession>
<reference evidence="1" key="1">
    <citation type="submission" date="2020-08" db="EMBL/GenBank/DDBJ databases">
        <title>Multicomponent nature underlies the extraordinary mechanical properties of spider dragline silk.</title>
        <authorList>
            <person name="Kono N."/>
            <person name="Nakamura H."/>
            <person name="Mori M."/>
            <person name="Yoshida Y."/>
            <person name="Ohtoshi R."/>
            <person name="Malay A.D."/>
            <person name="Moran D.A.P."/>
            <person name="Tomita M."/>
            <person name="Numata K."/>
            <person name="Arakawa K."/>
        </authorList>
    </citation>
    <scope>NUCLEOTIDE SEQUENCE</scope>
</reference>
<name>A0A8X6X2N5_9ARAC</name>
<gene>
    <name evidence="1" type="primary">AVEN_65043_1</name>
    <name evidence="1" type="ORF">TNIN_201211</name>
</gene>
<proteinExistence type="predicted"/>
<keyword evidence="2" id="KW-1185">Reference proteome</keyword>
<dbReference type="AlphaFoldDB" id="A0A8X6X2N5"/>
<evidence type="ECO:0000313" key="1">
    <source>
        <dbReference type="EMBL" id="GFY45800.1"/>
    </source>
</evidence>
<organism evidence="1 2">
    <name type="scientific">Trichonephila inaurata madagascariensis</name>
    <dbReference type="NCBI Taxonomy" id="2747483"/>
    <lineage>
        <taxon>Eukaryota</taxon>
        <taxon>Metazoa</taxon>
        <taxon>Ecdysozoa</taxon>
        <taxon>Arthropoda</taxon>
        <taxon>Chelicerata</taxon>
        <taxon>Arachnida</taxon>
        <taxon>Araneae</taxon>
        <taxon>Araneomorphae</taxon>
        <taxon>Entelegynae</taxon>
        <taxon>Araneoidea</taxon>
        <taxon>Nephilidae</taxon>
        <taxon>Trichonephila</taxon>
        <taxon>Trichonephila inaurata</taxon>
    </lineage>
</organism>
<comment type="caution">
    <text evidence="1">The sequence shown here is derived from an EMBL/GenBank/DDBJ whole genome shotgun (WGS) entry which is preliminary data.</text>
</comment>
<evidence type="ECO:0008006" key="3">
    <source>
        <dbReference type="Google" id="ProtNLM"/>
    </source>
</evidence>
<dbReference type="EMBL" id="BMAV01005059">
    <property type="protein sequence ID" value="GFY45800.1"/>
    <property type="molecule type" value="Genomic_DNA"/>
</dbReference>
<sequence>MRHFIARRGGPKTIYSENGANFKRSCNKLSKLDRNQIQEEANLERMSWKFNSTSPHSQLVGWLVQFLRSNCDVLWEIQCCLLKNLKLLFGDVNLLLIQEL</sequence>
<evidence type="ECO:0000313" key="2">
    <source>
        <dbReference type="Proteomes" id="UP000886998"/>
    </source>
</evidence>
<dbReference type="Proteomes" id="UP000886998">
    <property type="component" value="Unassembled WGS sequence"/>
</dbReference>